<reference evidence="1 2" key="1">
    <citation type="submission" date="2016-02" db="EMBL/GenBank/DDBJ databases">
        <title>Genome analysis of coral dinoflagellate symbionts highlights evolutionary adaptations to a symbiotic lifestyle.</title>
        <authorList>
            <person name="Aranda M."/>
            <person name="Li Y."/>
            <person name="Liew Y.J."/>
            <person name="Baumgarten S."/>
            <person name="Simakov O."/>
            <person name="Wilson M."/>
            <person name="Piel J."/>
            <person name="Ashoor H."/>
            <person name="Bougouffa S."/>
            <person name="Bajic V.B."/>
            <person name="Ryu T."/>
            <person name="Ravasi T."/>
            <person name="Bayer T."/>
            <person name="Micklem G."/>
            <person name="Kim H."/>
            <person name="Bhak J."/>
            <person name="Lajeunesse T.C."/>
            <person name="Voolstra C.R."/>
        </authorList>
    </citation>
    <scope>NUCLEOTIDE SEQUENCE [LARGE SCALE GENOMIC DNA]</scope>
    <source>
        <strain evidence="1 2">CCMP2467</strain>
    </source>
</reference>
<sequence length="139" mass="15309">MLGRQSRITVWLLEALPTINSWTAKGLLIVEAVLEDYLTVGLHMGLKQLRRQLLADGTLMDVTWSDYESLYAQWKTGLVDDSTVRQAGGLNLLDLMQTQYILDVDESQTALSSSTTTTSFSTVARVPSPMPTSTESLLG</sequence>
<gene>
    <name evidence="1" type="ORF">AK812_SmicGene34704</name>
</gene>
<accession>A0A1Q9CNC4</accession>
<organism evidence="1 2">
    <name type="scientific">Symbiodinium microadriaticum</name>
    <name type="common">Dinoflagellate</name>
    <name type="synonym">Zooxanthella microadriatica</name>
    <dbReference type="NCBI Taxonomy" id="2951"/>
    <lineage>
        <taxon>Eukaryota</taxon>
        <taxon>Sar</taxon>
        <taxon>Alveolata</taxon>
        <taxon>Dinophyceae</taxon>
        <taxon>Suessiales</taxon>
        <taxon>Symbiodiniaceae</taxon>
        <taxon>Symbiodinium</taxon>
    </lineage>
</organism>
<proteinExistence type="predicted"/>
<name>A0A1Q9CNC4_SYMMI</name>
<comment type="caution">
    <text evidence="1">The sequence shown here is derived from an EMBL/GenBank/DDBJ whole genome shotgun (WGS) entry which is preliminary data.</text>
</comment>
<keyword evidence="2" id="KW-1185">Reference proteome</keyword>
<dbReference type="OrthoDB" id="10285444at2759"/>
<dbReference type="AlphaFoldDB" id="A0A1Q9CNC4"/>
<dbReference type="Proteomes" id="UP000186817">
    <property type="component" value="Unassembled WGS sequence"/>
</dbReference>
<dbReference type="EMBL" id="LSRX01001043">
    <property type="protein sequence ID" value="OLP84424.1"/>
    <property type="molecule type" value="Genomic_DNA"/>
</dbReference>
<evidence type="ECO:0000313" key="2">
    <source>
        <dbReference type="Proteomes" id="UP000186817"/>
    </source>
</evidence>
<evidence type="ECO:0000313" key="1">
    <source>
        <dbReference type="EMBL" id="OLP84424.1"/>
    </source>
</evidence>
<protein>
    <submittedName>
        <fullName evidence="1">Uncharacterized protein</fullName>
    </submittedName>
</protein>